<organism evidence="7 8">
    <name type="scientific">Rothia aeria</name>
    <dbReference type="NCBI Taxonomy" id="172042"/>
    <lineage>
        <taxon>Bacteria</taxon>
        <taxon>Bacillati</taxon>
        <taxon>Actinomycetota</taxon>
        <taxon>Actinomycetes</taxon>
        <taxon>Micrococcales</taxon>
        <taxon>Micrococcaceae</taxon>
        <taxon>Rothia</taxon>
    </lineage>
</organism>
<proteinExistence type="predicted"/>
<keyword evidence="8" id="KW-1185">Reference proteome</keyword>
<dbReference type="InterPro" id="IPR003439">
    <property type="entry name" value="ABC_transporter-like_ATP-bd"/>
</dbReference>
<dbReference type="Proteomes" id="UP000250241">
    <property type="component" value="Chromosome"/>
</dbReference>
<accession>A0A2Z5R032</accession>
<dbReference type="PROSITE" id="PS00211">
    <property type="entry name" value="ABC_TRANSPORTER_1"/>
    <property type="match status" value="1"/>
</dbReference>
<dbReference type="Gene3D" id="1.20.1560.10">
    <property type="entry name" value="ABC transporter type 1, transmembrane domain"/>
    <property type="match status" value="1"/>
</dbReference>
<protein>
    <recommendedName>
        <fullName evidence="9">ABC transporter ATP-binding protein</fullName>
    </recommendedName>
</protein>
<dbReference type="GO" id="GO:0016887">
    <property type="term" value="F:ATP hydrolysis activity"/>
    <property type="evidence" value="ECO:0007669"/>
    <property type="project" value="InterPro"/>
</dbReference>
<dbReference type="RefSeq" id="WP_128087731.1">
    <property type="nucleotide sequence ID" value="NZ_CAUUGO010000017.1"/>
</dbReference>
<sequence>MTETAEPAERNTTEKTVHTHTDAENTPQHPAKAPAADELKNRVSLRVTPPGYRYPWHRWVIPMVGETTAGVGAILIPVIVGVFINQQIVGNTAVAWPLFWVVVASIMVIAANEYFGWGASLRFGSELDRDWRTYVNSLLGRSLAKADPGEMVTVMTKDIRRVTNLFFSVPLFANAIIVAAMGAVMLWLISPLTAIITFVGTFIVVGVLIQYSKFLENRVGVYRTKDGENSSRASDIATGLRTITGLGAEQQMRARYREGANAVFDSLMAYERIRRWMFFVRVLLTGIVTLLGVGFALTGHVEEGRWVPDVHAASLVTVASIISMMGGPIWISQNFITEWRYAKIGLAKIARLEGYAGVRKGVLKKPRTDAEMEELQAEANAHESTTRVRVREVSAQAANQHIIYINPRAHNMTAQDYAQALTAALRTGNSVETPTPHNTQTEERVLLSESNPMIFAGTLQEHLRLGTVPPDTAEAARAKDEFLLKITDSREIAHRLGGLDPDDYYAARITSEGANLSGGQRQRLALARALAQDAQILVLTEPLNSVDEPSQRYIYDHLEQHVGQPGLLEKIAKIYIVSTTAEVVRRIERDGYVVVEDDGTIKPSSTTDKPKKQEVNRG</sequence>
<dbReference type="Pfam" id="PF00005">
    <property type="entry name" value="ABC_tran"/>
    <property type="match status" value="1"/>
</dbReference>
<evidence type="ECO:0008006" key="9">
    <source>
        <dbReference type="Google" id="ProtNLM"/>
    </source>
</evidence>
<evidence type="ECO:0000256" key="6">
    <source>
        <dbReference type="SAM" id="Phobius"/>
    </source>
</evidence>
<feature type="transmembrane region" description="Helical" evidence="6">
    <location>
        <begin position="195"/>
        <end position="215"/>
    </location>
</feature>
<feature type="compositionally biased region" description="Basic and acidic residues" evidence="5">
    <location>
        <begin position="7"/>
        <end position="23"/>
    </location>
</feature>
<comment type="subcellular location">
    <subcellularLocation>
        <location evidence="1">Cell membrane</location>
        <topology evidence="1">Multi-pass membrane protein</topology>
    </subcellularLocation>
</comment>
<evidence type="ECO:0000313" key="8">
    <source>
        <dbReference type="Proteomes" id="UP000250241"/>
    </source>
</evidence>
<dbReference type="Gene3D" id="3.40.50.300">
    <property type="entry name" value="P-loop containing nucleotide triphosphate hydrolases"/>
    <property type="match status" value="1"/>
</dbReference>
<feature type="region of interest" description="Disordered" evidence="5">
    <location>
        <begin position="598"/>
        <end position="618"/>
    </location>
</feature>
<dbReference type="Pfam" id="PF00664">
    <property type="entry name" value="ABC_membrane"/>
    <property type="match status" value="1"/>
</dbReference>
<dbReference type="InterPro" id="IPR011527">
    <property type="entry name" value="ABC1_TM_dom"/>
</dbReference>
<keyword evidence="3 6" id="KW-1133">Transmembrane helix</keyword>
<evidence type="ECO:0000256" key="5">
    <source>
        <dbReference type="SAM" id="MobiDB-lite"/>
    </source>
</evidence>
<gene>
    <name evidence="7" type="ORF">RA11412_1684</name>
</gene>
<dbReference type="GO" id="GO:0005886">
    <property type="term" value="C:plasma membrane"/>
    <property type="evidence" value="ECO:0007669"/>
    <property type="project" value="UniProtKB-SubCell"/>
</dbReference>
<dbReference type="InterPro" id="IPR027417">
    <property type="entry name" value="P-loop_NTPase"/>
</dbReference>
<dbReference type="PANTHER" id="PTHR43394">
    <property type="entry name" value="ATP-DEPENDENT PERMEASE MDL1, MITOCHONDRIAL"/>
    <property type="match status" value="1"/>
</dbReference>
<feature type="transmembrane region" description="Helical" evidence="6">
    <location>
        <begin position="96"/>
        <end position="115"/>
    </location>
</feature>
<dbReference type="InterPro" id="IPR039421">
    <property type="entry name" value="Type_1_exporter"/>
</dbReference>
<feature type="transmembrane region" description="Helical" evidence="6">
    <location>
        <begin position="310"/>
        <end position="331"/>
    </location>
</feature>
<feature type="region of interest" description="Disordered" evidence="5">
    <location>
        <begin position="1"/>
        <end position="35"/>
    </location>
</feature>
<dbReference type="KEGG" id="raj:RA11412_1684"/>
<feature type="transmembrane region" description="Helical" evidence="6">
    <location>
        <begin position="165"/>
        <end position="189"/>
    </location>
</feature>
<evidence type="ECO:0000313" key="7">
    <source>
        <dbReference type="EMBL" id="BAV87983.1"/>
    </source>
</evidence>
<dbReference type="EMBL" id="AP017895">
    <property type="protein sequence ID" value="BAV87983.1"/>
    <property type="molecule type" value="Genomic_DNA"/>
</dbReference>
<feature type="compositionally biased region" description="Basic and acidic residues" evidence="5">
    <location>
        <begin position="608"/>
        <end position="618"/>
    </location>
</feature>
<dbReference type="SUPFAM" id="SSF52540">
    <property type="entry name" value="P-loop containing nucleoside triphosphate hydrolases"/>
    <property type="match status" value="1"/>
</dbReference>
<evidence type="ECO:0000256" key="1">
    <source>
        <dbReference type="ARBA" id="ARBA00004651"/>
    </source>
</evidence>
<evidence type="ECO:0000256" key="3">
    <source>
        <dbReference type="ARBA" id="ARBA00022989"/>
    </source>
</evidence>
<dbReference type="InterPro" id="IPR017871">
    <property type="entry name" value="ABC_transporter-like_CS"/>
</dbReference>
<keyword evidence="2 6" id="KW-0812">Transmembrane</keyword>
<name>A0A2Z5R032_9MICC</name>
<feature type="transmembrane region" description="Helical" evidence="6">
    <location>
        <begin position="59"/>
        <end position="84"/>
    </location>
</feature>
<keyword evidence="4 6" id="KW-0472">Membrane</keyword>
<dbReference type="GO" id="GO:0140359">
    <property type="term" value="F:ABC-type transporter activity"/>
    <property type="evidence" value="ECO:0007669"/>
    <property type="project" value="InterPro"/>
</dbReference>
<dbReference type="InterPro" id="IPR036640">
    <property type="entry name" value="ABC1_TM_sf"/>
</dbReference>
<dbReference type="AlphaFoldDB" id="A0A2Z5R032"/>
<dbReference type="GO" id="GO:0005524">
    <property type="term" value="F:ATP binding"/>
    <property type="evidence" value="ECO:0007669"/>
    <property type="project" value="InterPro"/>
</dbReference>
<dbReference type="PROSITE" id="PS50893">
    <property type="entry name" value="ABC_TRANSPORTER_2"/>
    <property type="match status" value="1"/>
</dbReference>
<dbReference type="SUPFAM" id="SSF90123">
    <property type="entry name" value="ABC transporter transmembrane region"/>
    <property type="match status" value="1"/>
</dbReference>
<dbReference type="PROSITE" id="PS50929">
    <property type="entry name" value="ABC_TM1F"/>
    <property type="match status" value="1"/>
</dbReference>
<evidence type="ECO:0000256" key="4">
    <source>
        <dbReference type="ARBA" id="ARBA00023136"/>
    </source>
</evidence>
<reference evidence="7 8" key="1">
    <citation type="submission" date="2016-10" db="EMBL/GenBank/DDBJ databases">
        <title>Genome sequence of Rothia aeria strain JCM11412.</title>
        <authorList>
            <person name="Nambu T."/>
        </authorList>
    </citation>
    <scope>NUCLEOTIDE SEQUENCE [LARGE SCALE GENOMIC DNA]</scope>
    <source>
        <strain evidence="7 8">JCM 11412</strain>
    </source>
</reference>
<evidence type="ECO:0000256" key="2">
    <source>
        <dbReference type="ARBA" id="ARBA00022692"/>
    </source>
</evidence>
<dbReference type="GeneID" id="93860889"/>
<feature type="transmembrane region" description="Helical" evidence="6">
    <location>
        <begin position="278"/>
        <end position="298"/>
    </location>
</feature>